<evidence type="ECO:0000313" key="4">
    <source>
        <dbReference type="Proteomes" id="UP000183063"/>
    </source>
</evidence>
<dbReference type="Proteomes" id="UP000198939">
    <property type="component" value="Unassembled WGS sequence"/>
</dbReference>
<organism evidence="2 4">
    <name type="scientific">Rhizobium tibeticum</name>
    <dbReference type="NCBI Taxonomy" id="501024"/>
    <lineage>
        <taxon>Bacteria</taxon>
        <taxon>Pseudomonadati</taxon>
        <taxon>Pseudomonadota</taxon>
        <taxon>Alphaproteobacteria</taxon>
        <taxon>Hyphomicrobiales</taxon>
        <taxon>Rhizobiaceae</taxon>
        <taxon>Rhizobium/Agrobacterium group</taxon>
        <taxon>Rhizobium</taxon>
    </lineage>
</organism>
<reference evidence="4" key="3">
    <citation type="submission" date="2016-10" db="EMBL/GenBank/DDBJ databases">
        <authorList>
            <person name="Wibberg D."/>
        </authorList>
    </citation>
    <scope>NUCLEOTIDE SEQUENCE [LARGE SCALE GENOMIC DNA]</scope>
</reference>
<protein>
    <submittedName>
        <fullName evidence="2">Periplasmic glucans biosynthesis protein</fullName>
    </submittedName>
</protein>
<feature type="region of interest" description="Disordered" evidence="1">
    <location>
        <begin position="48"/>
        <end position="69"/>
    </location>
</feature>
<evidence type="ECO:0000313" key="2">
    <source>
        <dbReference type="EMBL" id="SEH78553.1"/>
    </source>
</evidence>
<dbReference type="EMBL" id="FOCV01000008">
    <property type="protein sequence ID" value="SEN85894.1"/>
    <property type="molecule type" value="Genomic_DNA"/>
</dbReference>
<evidence type="ECO:0000256" key="1">
    <source>
        <dbReference type="SAM" id="MobiDB-lite"/>
    </source>
</evidence>
<reference evidence="2" key="1">
    <citation type="submission" date="2016-10" db="EMBL/GenBank/DDBJ databases">
        <authorList>
            <person name="de Groot N.N."/>
        </authorList>
    </citation>
    <scope>NUCLEOTIDE SEQUENCE [LARGE SCALE GENOMIC DNA]</scope>
    <source>
        <strain evidence="2">CCBAU85039</strain>
    </source>
</reference>
<dbReference type="Proteomes" id="UP000183063">
    <property type="component" value="Unassembled WGS sequence"/>
</dbReference>
<proteinExistence type="predicted"/>
<reference evidence="3 5" key="2">
    <citation type="submission" date="2016-10" db="EMBL/GenBank/DDBJ databases">
        <authorList>
            <person name="Varghese N."/>
            <person name="Submissions S."/>
        </authorList>
    </citation>
    <scope>NUCLEOTIDE SEQUENCE [LARGE SCALE GENOMIC DNA]</scope>
    <source>
        <strain evidence="3 5">CGMCC 1.7071</strain>
    </source>
</reference>
<dbReference type="AlphaFoldDB" id="A0A1H8JYQ6"/>
<name>A0A1H8JYQ6_9HYPH</name>
<gene>
    <name evidence="2" type="ORF">RTCCBAU85039_2344</name>
    <name evidence="3" type="ORF">SAMN05216228_1008114</name>
</gene>
<dbReference type="STRING" id="501024.RTCCBAU85039_2344"/>
<keyword evidence="5" id="KW-1185">Reference proteome</keyword>
<sequence>MAEAMSCTHSPTDRLNAAARCHATSKRSGFQCQAPAVRGKKVCRMHGARAGAPSGERNGNYRHGGHTNETRTLVAKARLLKVISRKLLQALSD</sequence>
<accession>A0A1H8JYQ6</accession>
<evidence type="ECO:0000313" key="3">
    <source>
        <dbReference type="EMBL" id="SEN85894.1"/>
    </source>
</evidence>
<evidence type="ECO:0000313" key="5">
    <source>
        <dbReference type="Proteomes" id="UP000198939"/>
    </source>
</evidence>
<dbReference type="EMBL" id="FNXB01000010">
    <property type="protein sequence ID" value="SEH78553.1"/>
    <property type="molecule type" value="Genomic_DNA"/>
</dbReference>